<dbReference type="PANTHER" id="PTHR16943:SF8">
    <property type="entry name" value="2-METHYLCITRATE DEHYDRATASE"/>
    <property type="match status" value="1"/>
</dbReference>
<proteinExistence type="inferred from homology"/>
<dbReference type="SUPFAM" id="SSF103378">
    <property type="entry name" value="2-methylcitrate dehydratase PrpD"/>
    <property type="match status" value="1"/>
</dbReference>
<reference evidence="5" key="1">
    <citation type="submission" date="2016-10" db="EMBL/GenBank/DDBJ databases">
        <authorList>
            <person name="Varghese N."/>
            <person name="Submissions S."/>
        </authorList>
    </citation>
    <scope>NUCLEOTIDE SEQUENCE [LARGE SCALE GENOMIC DNA]</scope>
    <source>
        <strain evidence="5">CGMCC 4.2126</strain>
    </source>
</reference>
<name>A0A1I4CLI2_9ACTN</name>
<dbReference type="RefSeq" id="WP_093891140.1">
    <property type="nucleotide sequence ID" value="NZ_FOQY01000036.1"/>
</dbReference>
<dbReference type="GeneID" id="96302590"/>
<keyword evidence="5" id="KW-1185">Reference proteome</keyword>
<dbReference type="Gene3D" id="3.30.1330.120">
    <property type="entry name" value="2-methylcitrate dehydratase PrpD"/>
    <property type="match status" value="1"/>
</dbReference>
<evidence type="ECO:0000259" key="3">
    <source>
        <dbReference type="Pfam" id="PF19305"/>
    </source>
</evidence>
<dbReference type="GO" id="GO:0016829">
    <property type="term" value="F:lyase activity"/>
    <property type="evidence" value="ECO:0007669"/>
    <property type="project" value="InterPro"/>
</dbReference>
<dbReference type="Gene3D" id="1.10.4100.10">
    <property type="entry name" value="2-methylcitrate dehydratase PrpD"/>
    <property type="match status" value="1"/>
</dbReference>
<feature type="domain" description="MmgE/PrpD C-terminal" evidence="3">
    <location>
        <begin position="282"/>
        <end position="442"/>
    </location>
</feature>
<dbReference type="EMBL" id="FOQY01000036">
    <property type="protein sequence ID" value="SFK81613.1"/>
    <property type="molecule type" value="Genomic_DNA"/>
</dbReference>
<evidence type="ECO:0000259" key="2">
    <source>
        <dbReference type="Pfam" id="PF03972"/>
    </source>
</evidence>
<dbReference type="Proteomes" id="UP000199111">
    <property type="component" value="Unassembled WGS sequence"/>
</dbReference>
<dbReference type="InterPro" id="IPR045337">
    <property type="entry name" value="MmgE_PrpD_C"/>
</dbReference>
<sequence>MTTLADRLARFAAGCRDGGLPAEVVRDAVGRVRDVLGNCLAAHAEETGGGPGGPVAAVRRVVAGWGGTAGAAAIGLPYGLPAPSAALVNGTLAHALDFDDTHLPSVLHPSASVVPAALAAAEDAGAGGAALLAAVAAGDEVCVRLGMASYLPELRNSLFFEKGLHATSICGTIGAAVAAGLLYGLDAEGIASAIGVAASMGAGLLEANRTGGTVKRVHCGWAAHAGVTAATLAREGLTGPPTVLEGRFGFFAAYLDGRHDADALLAGLGERWEVVRTAYKPYPANHFTHPAIDCALALRARGLDPDDIEEIELGAPAPALRTIAEPHEEKIRPRSPYHAKFSGPYTVATALLGGGGLGVYLDDFAELHPRRLALAARVRCVADERASELFPMSFGAVLRVRVRGGATLTHRVDSSRGGPDNPLSPGELALKFRLNAARALPAWEVAALDSRIAALATSPSCAGLARLG</sequence>
<organism evidence="4 5">
    <name type="scientific">Streptosporangium canum</name>
    <dbReference type="NCBI Taxonomy" id="324952"/>
    <lineage>
        <taxon>Bacteria</taxon>
        <taxon>Bacillati</taxon>
        <taxon>Actinomycetota</taxon>
        <taxon>Actinomycetes</taxon>
        <taxon>Streptosporangiales</taxon>
        <taxon>Streptosporangiaceae</taxon>
        <taxon>Streptosporangium</taxon>
    </lineage>
</organism>
<evidence type="ECO:0000313" key="4">
    <source>
        <dbReference type="EMBL" id="SFK81613.1"/>
    </source>
</evidence>
<evidence type="ECO:0000313" key="5">
    <source>
        <dbReference type="Proteomes" id="UP000199111"/>
    </source>
</evidence>
<dbReference type="Pfam" id="PF03972">
    <property type="entry name" value="MmgE_PrpD_N"/>
    <property type="match status" value="1"/>
</dbReference>
<dbReference type="InterPro" id="IPR005656">
    <property type="entry name" value="MmgE_PrpD"/>
</dbReference>
<accession>A0A1I4CLI2</accession>
<dbReference type="InterPro" id="IPR042188">
    <property type="entry name" value="MmgE/PrpD_sf_2"/>
</dbReference>
<gene>
    <name evidence="4" type="ORF">SAMN05216275_13651</name>
</gene>
<dbReference type="Pfam" id="PF19305">
    <property type="entry name" value="MmgE_PrpD_C"/>
    <property type="match status" value="1"/>
</dbReference>
<dbReference type="PANTHER" id="PTHR16943">
    <property type="entry name" value="2-METHYLCITRATE DEHYDRATASE-RELATED"/>
    <property type="match status" value="1"/>
</dbReference>
<dbReference type="InterPro" id="IPR036148">
    <property type="entry name" value="MmgE/PrpD_sf"/>
</dbReference>
<protein>
    <submittedName>
        <fullName evidence="4">2-methylcitrate dehydratase PrpD</fullName>
    </submittedName>
</protein>
<feature type="domain" description="MmgE/PrpD N-terminal" evidence="2">
    <location>
        <begin position="7"/>
        <end position="258"/>
    </location>
</feature>
<comment type="similarity">
    <text evidence="1">Belongs to the PrpD family.</text>
</comment>
<dbReference type="AlphaFoldDB" id="A0A1I4CLI2"/>
<evidence type="ECO:0000256" key="1">
    <source>
        <dbReference type="ARBA" id="ARBA00006174"/>
    </source>
</evidence>
<dbReference type="InterPro" id="IPR045336">
    <property type="entry name" value="MmgE_PrpD_N"/>
</dbReference>
<dbReference type="InterPro" id="IPR042183">
    <property type="entry name" value="MmgE/PrpD_sf_1"/>
</dbReference>